<keyword evidence="5 8" id="KW-0812">Transmembrane</keyword>
<dbReference type="Proteomes" id="UP001500582">
    <property type="component" value="Unassembled WGS sequence"/>
</dbReference>
<dbReference type="PANTHER" id="PTHR33908">
    <property type="entry name" value="MANNOSYLTRANSFERASE YKCB-RELATED"/>
    <property type="match status" value="1"/>
</dbReference>
<feature type="transmembrane region" description="Helical" evidence="8">
    <location>
        <begin position="291"/>
        <end position="310"/>
    </location>
</feature>
<keyword evidence="7 8" id="KW-0472">Membrane</keyword>
<accession>A0ABP8GKJ8</accession>
<evidence type="ECO:0000313" key="10">
    <source>
        <dbReference type="EMBL" id="GAA4325645.1"/>
    </source>
</evidence>
<feature type="transmembrane region" description="Helical" evidence="8">
    <location>
        <begin position="322"/>
        <end position="344"/>
    </location>
</feature>
<evidence type="ECO:0000313" key="11">
    <source>
        <dbReference type="Proteomes" id="UP001500582"/>
    </source>
</evidence>
<keyword evidence="2" id="KW-1003">Cell membrane</keyword>
<feature type="transmembrane region" description="Helical" evidence="8">
    <location>
        <begin position="234"/>
        <end position="253"/>
    </location>
</feature>
<dbReference type="PANTHER" id="PTHR33908:SF11">
    <property type="entry name" value="MEMBRANE PROTEIN"/>
    <property type="match status" value="1"/>
</dbReference>
<organism evidence="10 11">
    <name type="scientific">Mucilaginibacter gynuensis</name>
    <dbReference type="NCBI Taxonomy" id="1302236"/>
    <lineage>
        <taxon>Bacteria</taxon>
        <taxon>Pseudomonadati</taxon>
        <taxon>Bacteroidota</taxon>
        <taxon>Sphingobacteriia</taxon>
        <taxon>Sphingobacteriales</taxon>
        <taxon>Sphingobacteriaceae</taxon>
        <taxon>Mucilaginibacter</taxon>
    </lineage>
</organism>
<evidence type="ECO:0000256" key="3">
    <source>
        <dbReference type="ARBA" id="ARBA00022676"/>
    </source>
</evidence>
<dbReference type="Pfam" id="PF13231">
    <property type="entry name" value="PMT_2"/>
    <property type="match status" value="1"/>
</dbReference>
<sequence>MQATAVNKPADQEKLIWYFLSCWTLLNIVQACTLQLHPDEAYYWMYSRLPAWGYFDHPPMVAMFIRLGDSIVHNEFGLRLVNILASTASLYLLWRIAKKYNVDALRFILITGGIFTFHIYGFITTPDGPLLFFTVLFFYFYRKYLAKDGLLPAIILGLVVGGLLYSKYHAVLLIGFTVLANIKILTRWSFWVIVLLATGLYLPHIMWQVNNDYPSLAYHLSDRSARSYQIDYTLVYFLSQTLMAGPLIGWFLFYKSATVRIKDAFTRVLLVNAIGIILFFLITSIRGEVQPQWTIIALAAIVLLVMIRFGQDAKVPAWFNRVAIANMAILVTIRLLVLSSLPFVEHIAAMDRFFHKKEWAQTIHQKVGDNYLVMNTGFQEPARYNFYTNTLKGFSYDSRYYRLTQFEIWPLEDSIQHKRVYYLASSPMPGITKDTIKTADGDYFGVWVDDVRTYQKVNFVSGIKKMVSSPGKQFQIRLSVTNPYNHRISFTNTGYKMHVFLEACFVQGDAEVKVEPAGDDFHNINLKPGETTSYVFNLTAPDKKGVYDLMFSLRTGPFQGSKNGRVINISVE</sequence>
<reference evidence="11" key="1">
    <citation type="journal article" date="2019" name="Int. J. Syst. Evol. Microbiol.">
        <title>The Global Catalogue of Microorganisms (GCM) 10K type strain sequencing project: providing services to taxonomists for standard genome sequencing and annotation.</title>
        <authorList>
            <consortium name="The Broad Institute Genomics Platform"/>
            <consortium name="The Broad Institute Genome Sequencing Center for Infectious Disease"/>
            <person name="Wu L."/>
            <person name="Ma J."/>
        </authorList>
    </citation>
    <scope>NUCLEOTIDE SEQUENCE [LARGE SCALE GENOMIC DNA]</scope>
    <source>
        <strain evidence="11">JCM 17705</strain>
    </source>
</reference>
<protein>
    <recommendedName>
        <fullName evidence="9">Glycosyltransferase RgtA/B/C/D-like domain-containing protein</fullName>
    </recommendedName>
</protein>
<name>A0ABP8GKJ8_9SPHI</name>
<feature type="transmembrane region" description="Helical" evidence="8">
    <location>
        <begin position="76"/>
        <end position="96"/>
    </location>
</feature>
<dbReference type="RefSeq" id="WP_345211733.1">
    <property type="nucleotide sequence ID" value="NZ_BAABFT010000006.1"/>
</dbReference>
<dbReference type="InterPro" id="IPR038731">
    <property type="entry name" value="RgtA/B/C-like"/>
</dbReference>
<feature type="transmembrane region" description="Helical" evidence="8">
    <location>
        <begin position="265"/>
        <end position="285"/>
    </location>
</feature>
<evidence type="ECO:0000256" key="5">
    <source>
        <dbReference type="ARBA" id="ARBA00022692"/>
    </source>
</evidence>
<dbReference type="EMBL" id="BAABFT010000006">
    <property type="protein sequence ID" value="GAA4325645.1"/>
    <property type="molecule type" value="Genomic_DNA"/>
</dbReference>
<feature type="domain" description="Glycosyltransferase RgtA/B/C/D-like" evidence="9">
    <location>
        <begin position="56"/>
        <end position="207"/>
    </location>
</feature>
<keyword evidence="3" id="KW-0328">Glycosyltransferase</keyword>
<comment type="subcellular location">
    <subcellularLocation>
        <location evidence="1">Cell membrane</location>
        <topology evidence="1">Multi-pass membrane protein</topology>
    </subcellularLocation>
</comment>
<evidence type="ECO:0000256" key="1">
    <source>
        <dbReference type="ARBA" id="ARBA00004651"/>
    </source>
</evidence>
<evidence type="ECO:0000256" key="6">
    <source>
        <dbReference type="ARBA" id="ARBA00022989"/>
    </source>
</evidence>
<evidence type="ECO:0000256" key="7">
    <source>
        <dbReference type="ARBA" id="ARBA00023136"/>
    </source>
</evidence>
<keyword evidence="6 8" id="KW-1133">Transmembrane helix</keyword>
<evidence type="ECO:0000256" key="2">
    <source>
        <dbReference type="ARBA" id="ARBA00022475"/>
    </source>
</evidence>
<keyword evidence="11" id="KW-1185">Reference proteome</keyword>
<keyword evidence="4" id="KW-0808">Transferase</keyword>
<feature type="transmembrane region" description="Helical" evidence="8">
    <location>
        <begin position="108"/>
        <end position="141"/>
    </location>
</feature>
<dbReference type="InterPro" id="IPR050297">
    <property type="entry name" value="LipidA_mod_glycosyltrf_83"/>
</dbReference>
<evidence type="ECO:0000256" key="4">
    <source>
        <dbReference type="ARBA" id="ARBA00022679"/>
    </source>
</evidence>
<feature type="transmembrane region" description="Helical" evidence="8">
    <location>
        <begin position="188"/>
        <end position="207"/>
    </location>
</feature>
<comment type="caution">
    <text evidence="10">The sequence shown here is derived from an EMBL/GenBank/DDBJ whole genome shotgun (WGS) entry which is preliminary data.</text>
</comment>
<gene>
    <name evidence="10" type="ORF">GCM10023149_28120</name>
</gene>
<feature type="transmembrane region" description="Helical" evidence="8">
    <location>
        <begin position="153"/>
        <end position="176"/>
    </location>
</feature>
<evidence type="ECO:0000256" key="8">
    <source>
        <dbReference type="SAM" id="Phobius"/>
    </source>
</evidence>
<proteinExistence type="predicted"/>
<evidence type="ECO:0000259" key="9">
    <source>
        <dbReference type="Pfam" id="PF13231"/>
    </source>
</evidence>